<feature type="domain" description="F-box" evidence="2">
    <location>
        <begin position="36"/>
        <end position="71"/>
    </location>
</feature>
<gene>
    <name evidence="3" type="ORF">TorRG33x02_065430</name>
</gene>
<dbReference type="SUPFAM" id="SSF81383">
    <property type="entry name" value="F-box domain"/>
    <property type="match status" value="1"/>
</dbReference>
<protein>
    <submittedName>
        <fullName evidence="3">F-box domain containing protein</fullName>
    </submittedName>
</protein>
<dbReference type="CDD" id="cd09917">
    <property type="entry name" value="F-box_SF"/>
    <property type="match status" value="1"/>
</dbReference>
<organism evidence="3 4">
    <name type="scientific">Trema orientale</name>
    <name type="common">Charcoal tree</name>
    <name type="synonym">Celtis orientalis</name>
    <dbReference type="NCBI Taxonomy" id="63057"/>
    <lineage>
        <taxon>Eukaryota</taxon>
        <taxon>Viridiplantae</taxon>
        <taxon>Streptophyta</taxon>
        <taxon>Embryophyta</taxon>
        <taxon>Tracheophyta</taxon>
        <taxon>Spermatophyta</taxon>
        <taxon>Magnoliopsida</taxon>
        <taxon>eudicotyledons</taxon>
        <taxon>Gunneridae</taxon>
        <taxon>Pentapetalae</taxon>
        <taxon>rosids</taxon>
        <taxon>fabids</taxon>
        <taxon>Rosales</taxon>
        <taxon>Cannabaceae</taxon>
        <taxon>Trema</taxon>
    </lineage>
</organism>
<evidence type="ECO:0000256" key="1">
    <source>
        <dbReference type="SAM" id="MobiDB-lite"/>
    </source>
</evidence>
<keyword evidence="4" id="KW-1185">Reference proteome</keyword>
<dbReference type="PANTHER" id="PTHR31215">
    <property type="entry name" value="OS05G0510400 PROTEIN-RELATED"/>
    <property type="match status" value="1"/>
</dbReference>
<dbReference type="Pfam" id="PF12937">
    <property type="entry name" value="F-box-like"/>
    <property type="match status" value="1"/>
</dbReference>
<proteinExistence type="predicted"/>
<dbReference type="OrthoDB" id="812961at2759"/>
<dbReference type="InterPro" id="IPR036047">
    <property type="entry name" value="F-box-like_dom_sf"/>
</dbReference>
<dbReference type="AlphaFoldDB" id="A0A2P5FIN8"/>
<evidence type="ECO:0000259" key="2">
    <source>
        <dbReference type="Pfam" id="PF12937"/>
    </source>
</evidence>
<name>A0A2P5FIN8_TREOI</name>
<comment type="caution">
    <text evidence="3">The sequence shown here is derived from an EMBL/GenBank/DDBJ whole genome shotgun (WGS) entry which is preliminary data.</text>
</comment>
<dbReference type="InParanoid" id="A0A2P5FIN8"/>
<dbReference type="EMBL" id="JXTC01000030">
    <property type="protein sequence ID" value="PON97633.1"/>
    <property type="molecule type" value="Genomic_DNA"/>
</dbReference>
<feature type="compositionally biased region" description="Basic and acidic residues" evidence="1">
    <location>
        <begin position="1"/>
        <end position="11"/>
    </location>
</feature>
<dbReference type="InterPro" id="IPR001810">
    <property type="entry name" value="F-box_dom"/>
</dbReference>
<dbReference type="STRING" id="63057.A0A2P5FIN8"/>
<dbReference type="InterPro" id="IPR044809">
    <property type="entry name" value="AUF1-like"/>
</dbReference>
<sequence length="387" mass="43536">MRFSRENHLGTEESTGSMLIKNVSQQEKEEEEDDYFDHLPDAILLVIFNKILDAKSLVRCRSVSKRFNSLIPQVEAIFLPLPRKIPLRKPTSNTLSAKHFKNLLNNFIPKSIRFLQSIVSINKPRPKNARDLLYYSPNEALKGFKEMKSLHLELPCPSGEVGLAGNDESFVKWKAEFGTNLQSCVILGANSIQRETLPKNDNLNKENDNRNCESAQPVLADQELKMRIVWMISSLIAASARHYLLKRIIADFPDLRNVVISDENKRGKLYVGEEKLAELRTNSGNDESSVALESSLERSIIPDLGMKLWYVPQLELPGSGCVIKGATLVVIRPLDHGVMNGKKGSMDDGDLLGDGFDGNEEENAILGEAVREMIKMKKTYVMEMTSF</sequence>
<dbReference type="Proteomes" id="UP000237000">
    <property type="component" value="Unassembled WGS sequence"/>
</dbReference>
<dbReference type="Gene3D" id="1.20.1280.50">
    <property type="match status" value="1"/>
</dbReference>
<evidence type="ECO:0000313" key="4">
    <source>
        <dbReference type="Proteomes" id="UP000237000"/>
    </source>
</evidence>
<feature type="compositionally biased region" description="Polar residues" evidence="1">
    <location>
        <begin position="12"/>
        <end position="24"/>
    </location>
</feature>
<evidence type="ECO:0000313" key="3">
    <source>
        <dbReference type="EMBL" id="PON97633.1"/>
    </source>
</evidence>
<feature type="region of interest" description="Disordered" evidence="1">
    <location>
        <begin position="1"/>
        <end position="24"/>
    </location>
</feature>
<accession>A0A2P5FIN8</accession>
<reference evidence="4" key="1">
    <citation type="submission" date="2016-06" db="EMBL/GenBank/DDBJ databases">
        <title>Parallel loss of symbiosis genes in relatives of nitrogen-fixing non-legume Parasponia.</title>
        <authorList>
            <person name="Van Velzen R."/>
            <person name="Holmer R."/>
            <person name="Bu F."/>
            <person name="Rutten L."/>
            <person name="Van Zeijl A."/>
            <person name="Liu W."/>
            <person name="Santuari L."/>
            <person name="Cao Q."/>
            <person name="Sharma T."/>
            <person name="Shen D."/>
            <person name="Roswanjaya Y."/>
            <person name="Wardhani T."/>
            <person name="Kalhor M.S."/>
            <person name="Jansen J."/>
            <person name="Van den Hoogen J."/>
            <person name="Gungor B."/>
            <person name="Hartog M."/>
            <person name="Hontelez J."/>
            <person name="Verver J."/>
            <person name="Yang W.-C."/>
            <person name="Schijlen E."/>
            <person name="Repin R."/>
            <person name="Schilthuizen M."/>
            <person name="Schranz E."/>
            <person name="Heidstra R."/>
            <person name="Miyata K."/>
            <person name="Fedorova E."/>
            <person name="Kohlen W."/>
            <person name="Bisseling T."/>
            <person name="Smit S."/>
            <person name="Geurts R."/>
        </authorList>
    </citation>
    <scope>NUCLEOTIDE SEQUENCE [LARGE SCALE GENOMIC DNA]</scope>
    <source>
        <strain evidence="4">cv. RG33-2</strain>
    </source>
</reference>